<feature type="compositionally biased region" description="Low complexity" evidence="1">
    <location>
        <begin position="1"/>
        <end position="12"/>
    </location>
</feature>
<reference evidence="2" key="1">
    <citation type="thesis" date="2020" institute="ProQuest LLC" country="789 East Eisenhower Parkway, Ann Arbor, MI, USA">
        <title>Comparative Genomics and Chromosome Evolution.</title>
        <authorList>
            <person name="Mudd A.B."/>
        </authorList>
    </citation>
    <scope>NUCLEOTIDE SEQUENCE</scope>
    <source>
        <strain evidence="2">237g6f4</strain>
        <tissue evidence="2">Blood</tissue>
    </source>
</reference>
<dbReference type="Proteomes" id="UP000824782">
    <property type="component" value="Unassembled WGS sequence"/>
</dbReference>
<evidence type="ECO:0000313" key="2">
    <source>
        <dbReference type="EMBL" id="KAG8564838.1"/>
    </source>
</evidence>
<protein>
    <submittedName>
        <fullName evidence="2">Uncharacterized protein</fullName>
    </submittedName>
</protein>
<name>A0AAV7B2R0_ENGPU</name>
<evidence type="ECO:0000313" key="3">
    <source>
        <dbReference type="Proteomes" id="UP000824782"/>
    </source>
</evidence>
<proteinExistence type="predicted"/>
<dbReference type="EMBL" id="WNYA01000006">
    <property type="protein sequence ID" value="KAG8564838.1"/>
    <property type="molecule type" value="Genomic_DNA"/>
</dbReference>
<comment type="caution">
    <text evidence="2">The sequence shown here is derived from an EMBL/GenBank/DDBJ whole genome shotgun (WGS) entry which is preliminary data.</text>
</comment>
<feature type="compositionally biased region" description="Polar residues" evidence="1">
    <location>
        <begin position="13"/>
        <end position="54"/>
    </location>
</feature>
<feature type="region of interest" description="Disordered" evidence="1">
    <location>
        <begin position="81"/>
        <end position="108"/>
    </location>
</feature>
<dbReference type="AlphaFoldDB" id="A0AAV7B2R0"/>
<organism evidence="2 3">
    <name type="scientific">Engystomops pustulosus</name>
    <name type="common">Tungara frog</name>
    <name type="synonym">Physalaemus pustulosus</name>
    <dbReference type="NCBI Taxonomy" id="76066"/>
    <lineage>
        <taxon>Eukaryota</taxon>
        <taxon>Metazoa</taxon>
        <taxon>Chordata</taxon>
        <taxon>Craniata</taxon>
        <taxon>Vertebrata</taxon>
        <taxon>Euteleostomi</taxon>
        <taxon>Amphibia</taxon>
        <taxon>Batrachia</taxon>
        <taxon>Anura</taxon>
        <taxon>Neobatrachia</taxon>
        <taxon>Hyloidea</taxon>
        <taxon>Leptodactylidae</taxon>
        <taxon>Leiuperinae</taxon>
        <taxon>Engystomops</taxon>
    </lineage>
</organism>
<keyword evidence="3" id="KW-1185">Reference proteome</keyword>
<accession>A0AAV7B2R0</accession>
<gene>
    <name evidence="2" type="ORF">GDO81_012592</name>
</gene>
<sequence>MAAKALKLHLAAQSSSRNHLNASLQLQNITNHLNKAQNSHQDTSAPPEKTSSGEFSGLPSWSAITSSHKNTEVITSILITQEQRSSHLLSHHTRTERSSHKNRGHHVH</sequence>
<feature type="region of interest" description="Disordered" evidence="1">
    <location>
        <begin position="1"/>
        <end position="62"/>
    </location>
</feature>
<evidence type="ECO:0000256" key="1">
    <source>
        <dbReference type="SAM" id="MobiDB-lite"/>
    </source>
</evidence>